<dbReference type="KEGG" id="hst:105183757"/>
<dbReference type="STRING" id="610380.E2BK86"/>
<dbReference type="GO" id="GO:0005813">
    <property type="term" value="C:centrosome"/>
    <property type="evidence" value="ECO:0007669"/>
    <property type="project" value="UniProtKB-SubCell"/>
</dbReference>
<evidence type="ECO:0000256" key="1">
    <source>
        <dbReference type="ARBA" id="ARBA00004300"/>
    </source>
</evidence>
<dbReference type="InterPro" id="IPR052116">
    <property type="entry name" value="Centro_Cilium_Assembly"/>
</dbReference>
<protein>
    <submittedName>
        <fullName evidence="7">Leucine-rich repeat-containing protein 45</fullName>
    </submittedName>
</protein>
<name>E2BK86_HARSA</name>
<evidence type="ECO:0000256" key="2">
    <source>
        <dbReference type="ARBA" id="ARBA00022490"/>
    </source>
</evidence>
<evidence type="ECO:0000313" key="7">
    <source>
        <dbReference type="EMBL" id="EFN83883.1"/>
    </source>
</evidence>
<feature type="region of interest" description="Disordered" evidence="6">
    <location>
        <begin position="293"/>
        <end position="314"/>
    </location>
</feature>
<evidence type="ECO:0000256" key="3">
    <source>
        <dbReference type="ARBA" id="ARBA00023054"/>
    </source>
</evidence>
<accession>E2BK86</accession>
<dbReference type="Gene3D" id="3.80.10.10">
    <property type="entry name" value="Ribonuclease Inhibitor"/>
    <property type="match status" value="2"/>
</dbReference>
<evidence type="ECO:0000313" key="8">
    <source>
        <dbReference type="Proteomes" id="UP000008237"/>
    </source>
</evidence>
<dbReference type="Pfam" id="PF13516">
    <property type="entry name" value="LRR_6"/>
    <property type="match status" value="2"/>
</dbReference>
<dbReference type="OrthoDB" id="8436363at2759"/>
<feature type="coiled-coil region" evidence="5">
    <location>
        <begin position="375"/>
        <end position="480"/>
    </location>
</feature>
<evidence type="ECO:0000256" key="5">
    <source>
        <dbReference type="SAM" id="Coils"/>
    </source>
</evidence>
<dbReference type="EMBL" id="GL448770">
    <property type="protein sequence ID" value="EFN83883.1"/>
    <property type="molecule type" value="Genomic_DNA"/>
</dbReference>
<keyword evidence="8" id="KW-1185">Reference proteome</keyword>
<dbReference type="PANTHER" id="PTHR23170">
    <property type="entry name" value="NY-REN-58 ANTIGEN"/>
    <property type="match status" value="1"/>
</dbReference>
<dbReference type="SUPFAM" id="SSF52047">
    <property type="entry name" value="RNI-like"/>
    <property type="match status" value="1"/>
</dbReference>
<keyword evidence="3 5" id="KW-0175">Coiled coil</keyword>
<feature type="coiled-coil region" evidence="5">
    <location>
        <begin position="510"/>
        <end position="691"/>
    </location>
</feature>
<evidence type="ECO:0000256" key="4">
    <source>
        <dbReference type="ARBA" id="ARBA00023212"/>
    </source>
</evidence>
<dbReference type="Gene3D" id="1.10.287.1490">
    <property type="match status" value="1"/>
</dbReference>
<dbReference type="PANTHER" id="PTHR23170:SF3">
    <property type="entry name" value="LEUCINE-RICH REPEAT-CONTAINING PROTEIN 45"/>
    <property type="match status" value="1"/>
</dbReference>
<evidence type="ECO:0000256" key="6">
    <source>
        <dbReference type="SAM" id="MobiDB-lite"/>
    </source>
</evidence>
<proteinExistence type="predicted"/>
<organism evidence="8">
    <name type="scientific">Harpegnathos saltator</name>
    <name type="common">Jerdon's jumping ant</name>
    <dbReference type="NCBI Taxonomy" id="610380"/>
    <lineage>
        <taxon>Eukaryota</taxon>
        <taxon>Metazoa</taxon>
        <taxon>Ecdysozoa</taxon>
        <taxon>Arthropoda</taxon>
        <taxon>Hexapoda</taxon>
        <taxon>Insecta</taxon>
        <taxon>Pterygota</taxon>
        <taxon>Neoptera</taxon>
        <taxon>Endopterygota</taxon>
        <taxon>Hymenoptera</taxon>
        <taxon>Apocrita</taxon>
        <taxon>Aculeata</taxon>
        <taxon>Formicoidea</taxon>
        <taxon>Formicidae</taxon>
        <taxon>Ponerinae</taxon>
        <taxon>Ponerini</taxon>
        <taxon>Harpegnathos</taxon>
    </lineage>
</organism>
<dbReference type="Proteomes" id="UP000008237">
    <property type="component" value="Unassembled WGS sequence"/>
</dbReference>
<dbReference type="InterPro" id="IPR032675">
    <property type="entry name" value="LRR_dom_sf"/>
</dbReference>
<sequence>MLQDHELFSRLCQKHGISLIPEIIDAIKISSITGELRLSCLSIMIPVCKIIARTLVSSHTIKTIDLSDCMLLSKGLASILDALCEGTTVTTLHLKGNNVNGPAVAQLGRVFACNNTLKRLHIEWNSVGSDADSFTAFCNGLAKNHNIEQLDLRYNQISSHCAEHLCNIIRANKSLKSIDLSWNTLGLQGGRLLLDAMSENKTITELVLRGNCIPEDIAFAIEERLRKNRRKNRRATSEFVLPANVEMIVKSPRTTEKEDLVESITSDDDVFVQAARMRKQRLLVQQREKFKTRAQQVPEDINSKGNPEVDSEMNVEFEDNSKIDSDARVNISSKDRHDRANETDMKIADLGKMLQERTAAIDQLTGEIATKVTEVNDTRAQLNVLQTQVNQLQEDKQKFDSDKAREIADLRRNYDQAEENWRKSYKDLKNNFNECSRSKKDAESKVRRYETEIHRGSLRIELLREKLISATRAYDDLLSQTKTEMHRLRRESRERDNKHKIEQNVLRSTLKETTQALEDCQTELRRSRRESRDLSKSQALLKIKLDDAECRILRYANLEGKCRKLEEEKDALEEKLAETCKTASSLQRQVAKLQSELIEPQRRQDLLKEELELERQTNERLRQELHEENTKLTNQNLQMEKMNQQIAILNAQLNKIQATHTEILHERERERKQFQDIISSKERNLSELRAEEVQRVKQLYAAFNKYLSSITPNLTL</sequence>
<dbReference type="PhylomeDB" id="E2BK86"/>
<dbReference type="AlphaFoldDB" id="E2BK86"/>
<keyword evidence="2" id="KW-0963">Cytoplasm</keyword>
<dbReference type="InterPro" id="IPR001611">
    <property type="entry name" value="Leu-rich_rpt"/>
</dbReference>
<reference evidence="7 8" key="1">
    <citation type="journal article" date="2010" name="Science">
        <title>Genomic comparison of the ants Camponotus floridanus and Harpegnathos saltator.</title>
        <authorList>
            <person name="Bonasio R."/>
            <person name="Zhang G."/>
            <person name="Ye C."/>
            <person name="Mutti N.S."/>
            <person name="Fang X."/>
            <person name="Qin N."/>
            <person name="Donahue G."/>
            <person name="Yang P."/>
            <person name="Li Q."/>
            <person name="Li C."/>
            <person name="Zhang P."/>
            <person name="Huang Z."/>
            <person name="Berger S.L."/>
            <person name="Reinberg D."/>
            <person name="Wang J."/>
            <person name="Liebig J."/>
        </authorList>
    </citation>
    <scope>NUCLEOTIDE SEQUENCE [LARGE SCALE GENOMIC DNA]</scope>
    <source>
        <strain evidence="7 8">R22 G/1</strain>
    </source>
</reference>
<dbReference type="OMA" id="NQLCANN"/>
<dbReference type="InParanoid" id="E2BK86"/>
<dbReference type="SMART" id="SM00368">
    <property type="entry name" value="LRR_RI"/>
    <property type="match status" value="5"/>
</dbReference>
<comment type="subcellular location">
    <subcellularLocation>
        <location evidence="1">Cytoplasm</location>
        <location evidence="1">Cytoskeleton</location>
        <location evidence="1">Microtubule organizing center</location>
        <location evidence="1">Centrosome</location>
    </subcellularLocation>
</comment>
<gene>
    <name evidence="7" type="ORF">EAI_00436</name>
</gene>
<keyword evidence="4" id="KW-0206">Cytoskeleton</keyword>